<accession>A0A0F7S1L3</accession>
<dbReference type="Gene3D" id="3.40.1360.10">
    <property type="match status" value="1"/>
</dbReference>
<dbReference type="Proteomes" id="UP000242770">
    <property type="component" value="Unassembled WGS sequence"/>
</dbReference>
<dbReference type="SUPFAM" id="SSF111304">
    <property type="entry name" value="Recombination protein RecR"/>
    <property type="match status" value="1"/>
</dbReference>
<proteinExistence type="predicted"/>
<dbReference type="GO" id="GO:0003677">
    <property type="term" value="F:DNA binding"/>
    <property type="evidence" value="ECO:0007669"/>
    <property type="project" value="InterPro"/>
</dbReference>
<dbReference type="GO" id="GO:0006310">
    <property type="term" value="P:DNA recombination"/>
    <property type="evidence" value="ECO:0007669"/>
    <property type="project" value="InterPro"/>
</dbReference>
<evidence type="ECO:0000313" key="2">
    <source>
        <dbReference type="EMBL" id="CDS01558.1"/>
    </source>
</evidence>
<dbReference type="GO" id="GO:0046872">
    <property type="term" value="F:metal ion binding"/>
    <property type="evidence" value="ECO:0007669"/>
    <property type="project" value="InterPro"/>
</dbReference>
<name>A0A0F7S1L3_9BASI</name>
<dbReference type="InterPro" id="IPR000093">
    <property type="entry name" value="DNA_Rcmb_RecR"/>
</dbReference>
<sequence>MCYSPATAATLSEHGQLLESDCQVMEEKLPFLTVSASFESLAPSASTTPTAMHYLATTLQHRTSQAFHTSSESHHHHARCNHSSTLGGQPGIEPETSVLATNANVQEDATTLYMAQVLAPSGVKVTHLASGIPLGGELEYHDGTTLGHVLSEQRAFVAEG</sequence>
<dbReference type="EMBL" id="CCFA01004135">
    <property type="protein sequence ID" value="CDS01558.1"/>
    <property type="molecule type" value="Genomic_DNA"/>
</dbReference>
<protein>
    <submittedName>
        <fullName evidence="2">Uncharacterized protein</fullName>
    </submittedName>
</protein>
<evidence type="ECO:0000256" key="1">
    <source>
        <dbReference type="SAM" id="MobiDB-lite"/>
    </source>
</evidence>
<dbReference type="PANTHER" id="PTHR30446">
    <property type="entry name" value="RECOMBINATION PROTEIN RECR"/>
    <property type="match status" value="1"/>
</dbReference>
<dbReference type="InterPro" id="IPR023627">
    <property type="entry name" value="Rcmb_RecR"/>
</dbReference>
<dbReference type="PANTHER" id="PTHR30446:SF0">
    <property type="entry name" value="RECOMBINATION PROTEIN RECR"/>
    <property type="match status" value="1"/>
</dbReference>
<evidence type="ECO:0000313" key="3">
    <source>
        <dbReference type="Proteomes" id="UP000242770"/>
    </source>
</evidence>
<organism evidence="2 3">
    <name type="scientific">Sporisorium scitamineum</name>
    <dbReference type="NCBI Taxonomy" id="49012"/>
    <lineage>
        <taxon>Eukaryota</taxon>
        <taxon>Fungi</taxon>
        <taxon>Dikarya</taxon>
        <taxon>Basidiomycota</taxon>
        <taxon>Ustilaginomycotina</taxon>
        <taxon>Ustilaginomycetes</taxon>
        <taxon>Ustilaginales</taxon>
        <taxon>Ustilaginaceae</taxon>
        <taxon>Sporisorium</taxon>
    </lineage>
</organism>
<gene>
    <name evidence="2" type="primary">SSCI69260.1</name>
</gene>
<feature type="region of interest" description="Disordered" evidence="1">
    <location>
        <begin position="63"/>
        <end position="95"/>
    </location>
</feature>
<keyword evidence="3" id="KW-1185">Reference proteome</keyword>
<dbReference type="GO" id="GO:0006281">
    <property type="term" value="P:DNA repair"/>
    <property type="evidence" value="ECO:0007669"/>
    <property type="project" value="InterPro"/>
</dbReference>
<reference evidence="3" key="1">
    <citation type="submission" date="2014-06" db="EMBL/GenBank/DDBJ databases">
        <authorList>
            <person name="Berkman P.J."/>
        </authorList>
    </citation>
    <scope>NUCLEOTIDE SEQUENCE [LARGE SCALE GENOMIC DNA]</scope>
</reference>
<dbReference type="Pfam" id="PF21175">
    <property type="entry name" value="RecR_C"/>
    <property type="match status" value="1"/>
</dbReference>
<dbReference type="AlphaFoldDB" id="A0A0F7S1L3"/>